<comment type="caution">
    <text evidence="2">The sequence shown here is derived from an EMBL/GenBank/DDBJ whole genome shotgun (WGS) entry which is preliminary data.</text>
</comment>
<dbReference type="RefSeq" id="WP_378257062.1">
    <property type="nucleotide sequence ID" value="NZ_JBHSIT010000005.1"/>
</dbReference>
<dbReference type="Proteomes" id="UP001595872">
    <property type="component" value="Unassembled WGS sequence"/>
</dbReference>
<evidence type="ECO:0000256" key="1">
    <source>
        <dbReference type="SAM" id="MobiDB-lite"/>
    </source>
</evidence>
<reference evidence="3" key="1">
    <citation type="journal article" date="2019" name="Int. J. Syst. Evol. Microbiol.">
        <title>The Global Catalogue of Microorganisms (GCM) 10K type strain sequencing project: providing services to taxonomists for standard genome sequencing and annotation.</title>
        <authorList>
            <consortium name="The Broad Institute Genomics Platform"/>
            <consortium name="The Broad Institute Genome Sequencing Center for Infectious Disease"/>
            <person name="Wu L."/>
            <person name="Ma J."/>
        </authorList>
    </citation>
    <scope>NUCLEOTIDE SEQUENCE [LARGE SCALE GENOMIC DNA]</scope>
    <source>
        <strain evidence="3">KLKA75</strain>
    </source>
</reference>
<protein>
    <submittedName>
        <fullName evidence="2">Uncharacterized protein</fullName>
    </submittedName>
</protein>
<keyword evidence="3" id="KW-1185">Reference proteome</keyword>
<gene>
    <name evidence="2" type="ORF">ACFPCY_19430</name>
</gene>
<evidence type="ECO:0000313" key="2">
    <source>
        <dbReference type="EMBL" id="MFC4909503.1"/>
    </source>
</evidence>
<sequence length="349" mass="37810">MVAVELAVALTAIGAKAAVTELVRGGAWSGSDWALVATQVVDAVVASPNRPDPALQRIEQGIGRIELRLDVLGEKIDALPARSRAQEFEIHMAAGRRYMRDLRDEWRGDRDRRRLVEQAQHEFVRAFGIAETMADPLRQAVADVAIAACWLWVPSLRDVQKTIGAARTVLERELLFGTTRPVDAYVSVVRLCKAYGERPKHTRVPGPQTPGARLAVQAKYGKWVECAGIEVRVARAKAGGEDDDRKPVTAVPDPRGGIILVRTLAALGEQGASGHPVKVTVRNRRAEWVSVSRTWPAVIVELPLHDRLPSENRIAPGAAATLDLPAPTQPVPASATGARPTIGFVLPQP</sequence>
<organism evidence="2 3">
    <name type="scientific">Actinomadura gamaensis</name>
    <dbReference type="NCBI Taxonomy" id="1763541"/>
    <lineage>
        <taxon>Bacteria</taxon>
        <taxon>Bacillati</taxon>
        <taxon>Actinomycetota</taxon>
        <taxon>Actinomycetes</taxon>
        <taxon>Streptosporangiales</taxon>
        <taxon>Thermomonosporaceae</taxon>
        <taxon>Actinomadura</taxon>
    </lineage>
</organism>
<feature type="region of interest" description="Disordered" evidence="1">
    <location>
        <begin position="323"/>
        <end position="349"/>
    </location>
</feature>
<proteinExistence type="predicted"/>
<name>A0ABV9U1V5_9ACTN</name>
<dbReference type="EMBL" id="JBHSIT010000005">
    <property type="protein sequence ID" value="MFC4909503.1"/>
    <property type="molecule type" value="Genomic_DNA"/>
</dbReference>
<evidence type="ECO:0000313" key="3">
    <source>
        <dbReference type="Proteomes" id="UP001595872"/>
    </source>
</evidence>
<accession>A0ABV9U1V5</accession>